<dbReference type="Pfam" id="PF17177">
    <property type="entry name" value="PPR_long"/>
    <property type="match status" value="1"/>
</dbReference>
<comment type="caution">
    <text evidence="4">The sequence shown here is derived from an EMBL/GenBank/DDBJ whole genome shotgun (WGS) entry which is preliminary data.</text>
</comment>
<feature type="repeat" description="PPR" evidence="2">
    <location>
        <begin position="235"/>
        <end position="269"/>
    </location>
</feature>
<keyword evidence="5" id="KW-1185">Reference proteome</keyword>
<keyword evidence="1" id="KW-0677">Repeat</keyword>
<dbReference type="PANTHER" id="PTHR47932">
    <property type="entry name" value="ATPASE EXPRESSION PROTEIN 3"/>
    <property type="match status" value="1"/>
</dbReference>
<protein>
    <recommendedName>
        <fullName evidence="3">PROP1-like PPR domain-containing protein</fullName>
    </recommendedName>
</protein>
<dbReference type="PROSITE" id="PS51375">
    <property type="entry name" value="PPR"/>
    <property type="match status" value="9"/>
</dbReference>
<dbReference type="InterPro" id="IPR002885">
    <property type="entry name" value="PPR_rpt"/>
</dbReference>
<evidence type="ECO:0000313" key="4">
    <source>
        <dbReference type="EMBL" id="KAK9154767.1"/>
    </source>
</evidence>
<feature type="repeat" description="PPR" evidence="2">
    <location>
        <begin position="305"/>
        <end position="340"/>
    </location>
</feature>
<sequence length="736" mass="83470">MPGRGSCEFNCHRMRSNLNIFYERKRTIKDEKLIYASLYLERQPEPPVEDENDGKVEFSGDSLFFMNQPVNVKSWRPHEGRKRSSFGNEHYTADKKPSRFCRFLLLVFRVHCATFGHPISLEIISCRRVTITWHVQVLVLKVESDPKIASKFFAWAGKQKGFRHNFASYNAFAYCLNRLNRFRSADQVIELMNLQGKRPSEKQFEILIRMHSDKGRGIRVWYVYQKMRKFGVKARVFLYNRVMDALVKTGHLDLAMSVYGDFRADGLVEESMTFMILVKGLCREGRVGEVFELLGRMRGLGFKPDVFAYTAMVRVLVSVGDLEGCLRVWEEMVGSDGVEPDAMAYTTLVTALCRGGVVERGFQLFREMKGRGFLIDRAVYGSLVEGFVADGKVGSACDVLRDLMASGYRADLSIYNSLIEGLCNANQIDKACKLFHVTVREGLNPDFTTVNPILLFYADRRLMDEFSRMLEHMQKLGLPVINDLSKFFLSFIEKGNGGKKALEVFEDLKPKGYASVVIYNILIESLHTVGEVKEALSLFEGMKSSDFKPDLSTYSNVIPCFVENGDLEEACWCYNMMTERSWVPSVSAYRSLVGRLCKIGEIDAALMLVRDCLSNVESGPMEFKYSLTILHACKSGDSEKVIEVLNEMAEQECPPGDLTYSAVISGMCNHGTIEEARKVFESIRRRSFLSEADVIVYDEFLLEHMKKKTAGLVLSGLKFFGLESKLRSKGSTLLPG</sequence>
<feature type="repeat" description="PPR" evidence="2">
    <location>
        <begin position="376"/>
        <end position="410"/>
    </location>
</feature>
<evidence type="ECO:0000313" key="5">
    <source>
        <dbReference type="Proteomes" id="UP001417504"/>
    </source>
</evidence>
<reference evidence="4 5" key="1">
    <citation type="submission" date="2024-01" db="EMBL/GenBank/DDBJ databases">
        <title>Genome assemblies of Stephania.</title>
        <authorList>
            <person name="Yang L."/>
        </authorList>
    </citation>
    <scope>NUCLEOTIDE SEQUENCE [LARGE SCALE GENOMIC DNA]</scope>
    <source>
        <strain evidence="4">QJT</strain>
        <tissue evidence="4">Leaf</tissue>
    </source>
</reference>
<dbReference type="Pfam" id="PF13041">
    <property type="entry name" value="PPR_2"/>
    <property type="match status" value="4"/>
</dbReference>
<feature type="domain" description="PROP1-like PPR" evidence="3">
    <location>
        <begin position="183"/>
        <end position="298"/>
    </location>
</feature>
<feature type="repeat" description="PPR" evidence="2">
    <location>
        <begin position="656"/>
        <end position="690"/>
    </location>
</feature>
<evidence type="ECO:0000256" key="2">
    <source>
        <dbReference type="PROSITE-ProRule" id="PRU00708"/>
    </source>
</evidence>
<organism evidence="4 5">
    <name type="scientific">Stephania japonica</name>
    <dbReference type="NCBI Taxonomy" id="461633"/>
    <lineage>
        <taxon>Eukaryota</taxon>
        <taxon>Viridiplantae</taxon>
        <taxon>Streptophyta</taxon>
        <taxon>Embryophyta</taxon>
        <taxon>Tracheophyta</taxon>
        <taxon>Spermatophyta</taxon>
        <taxon>Magnoliopsida</taxon>
        <taxon>Ranunculales</taxon>
        <taxon>Menispermaceae</taxon>
        <taxon>Menispermoideae</taxon>
        <taxon>Cissampelideae</taxon>
        <taxon>Stephania</taxon>
    </lineage>
</organism>
<dbReference type="Proteomes" id="UP001417504">
    <property type="component" value="Unassembled WGS sequence"/>
</dbReference>
<gene>
    <name evidence="4" type="ORF">Sjap_002247</name>
</gene>
<feature type="repeat" description="PPR" evidence="2">
    <location>
        <begin position="411"/>
        <end position="445"/>
    </location>
</feature>
<feature type="repeat" description="PPR" evidence="2">
    <location>
        <begin position="550"/>
        <end position="584"/>
    </location>
</feature>
<feature type="repeat" description="PPR" evidence="2">
    <location>
        <begin position="515"/>
        <end position="549"/>
    </location>
</feature>
<dbReference type="AlphaFoldDB" id="A0AAP0KLH9"/>
<feature type="repeat" description="PPR" evidence="2">
    <location>
        <begin position="341"/>
        <end position="375"/>
    </location>
</feature>
<feature type="repeat" description="PPR" evidence="2">
    <location>
        <begin position="270"/>
        <end position="304"/>
    </location>
</feature>
<dbReference type="PANTHER" id="PTHR47932:SF10">
    <property type="entry name" value="OS07G0179000 PROTEIN"/>
    <property type="match status" value="1"/>
</dbReference>
<dbReference type="InterPro" id="IPR033443">
    <property type="entry name" value="PROP1-like_PPR_dom"/>
</dbReference>
<dbReference type="GO" id="GO:0003729">
    <property type="term" value="F:mRNA binding"/>
    <property type="evidence" value="ECO:0007669"/>
    <property type="project" value="TreeGrafter"/>
</dbReference>
<dbReference type="InterPro" id="IPR011990">
    <property type="entry name" value="TPR-like_helical_dom_sf"/>
</dbReference>
<name>A0AAP0KLH9_9MAGN</name>
<dbReference type="Gene3D" id="1.25.40.10">
    <property type="entry name" value="Tetratricopeptide repeat domain"/>
    <property type="match status" value="5"/>
</dbReference>
<dbReference type="EMBL" id="JBBNAE010000001">
    <property type="protein sequence ID" value="KAK9154767.1"/>
    <property type="molecule type" value="Genomic_DNA"/>
</dbReference>
<evidence type="ECO:0000259" key="3">
    <source>
        <dbReference type="Pfam" id="PF17177"/>
    </source>
</evidence>
<proteinExistence type="predicted"/>
<accession>A0AAP0KLH9</accession>
<evidence type="ECO:0000256" key="1">
    <source>
        <dbReference type="ARBA" id="ARBA00022737"/>
    </source>
</evidence>
<dbReference type="NCBIfam" id="TIGR00756">
    <property type="entry name" value="PPR"/>
    <property type="match status" value="8"/>
</dbReference>